<keyword evidence="2" id="KW-0238">DNA-binding</keyword>
<keyword evidence="6" id="KW-1185">Reference proteome</keyword>
<proteinExistence type="predicted"/>
<dbReference type="SUPFAM" id="SSF46785">
    <property type="entry name" value="Winged helix' DNA-binding domain"/>
    <property type="match status" value="1"/>
</dbReference>
<dbReference type="SUPFAM" id="SSF55781">
    <property type="entry name" value="GAF domain-like"/>
    <property type="match status" value="1"/>
</dbReference>
<dbReference type="EMBL" id="JAKLTQ010000030">
    <property type="protein sequence ID" value="MCG2624722.1"/>
    <property type="molecule type" value="Genomic_DNA"/>
</dbReference>
<dbReference type="Gene3D" id="3.30.450.40">
    <property type="match status" value="1"/>
</dbReference>
<dbReference type="PANTHER" id="PTHR30136">
    <property type="entry name" value="HELIX-TURN-HELIX TRANSCRIPTIONAL REGULATOR, ICLR FAMILY"/>
    <property type="match status" value="1"/>
</dbReference>
<dbReference type="Pfam" id="PF01614">
    <property type="entry name" value="IclR_C"/>
    <property type="match status" value="1"/>
</dbReference>
<evidence type="ECO:0000256" key="1">
    <source>
        <dbReference type="ARBA" id="ARBA00023015"/>
    </source>
</evidence>
<gene>
    <name evidence="5" type="ORF">LVY72_22805</name>
</gene>
<dbReference type="InterPro" id="IPR036390">
    <property type="entry name" value="WH_DNA-bd_sf"/>
</dbReference>
<dbReference type="Gene3D" id="1.10.10.10">
    <property type="entry name" value="Winged helix-like DNA-binding domain superfamily/Winged helix DNA-binding domain"/>
    <property type="match status" value="1"/>
</dbReference>
<dbReference type="Proteomes" id="UP001165368">
    <property type="component" value="Unassembled WGS sequence"/>
</dbReference>
<sequence length="251" mass="27509">MSNSEGRRTSSESVLQVLWLLHRQPDVGVSDVAAALGVGQSTAHRLLSALVNEQMAVQTRQRRYQISPGYLRQFGGRVSVEHQADTIHSALELLAELTGETTHLMVLKYNNIQCLDSVESKQDLRVSSRKGNIWPAHRTASGRLLLRALSAEAFERAYPDGPPEDSGFGRDQLAEFRQSILQWREDYAFTLGGGETGITGIAMAIKDDRGRPMAAMAVNGPSVRIGRPQVTGIATTMRGVIDDLEARLRAS</sequence>
<feature type="domain" description="IclR-ED" evidence="4">
    <location>
        <begin position="62"/>
        <end position="250"/>
    </location>
</feature>
<dbReference type="Pfam" id="PF09339">
    <property type="entry name" value="HTH_IclR"/>
    <property type="match status" value="1"/>
</dbReference>
<name>A0ABS9LDG0_9MICC</name>
<evidence type="ECO:0000313" key="5">
    <source>
        <dbReference type="EMBL" id="MCG2624722.1"/>
    </source>
</evidence>
<organism evidence="5 6">
    <name type="scientific">Arthrobacter hankyongi</name>
    <dbReference type="NCBI Taxonomy" id="2904801"/>
    <lineage>
        <taxon>Bacteria</taxon>
        <taxon>Bacillati</taxon>
        <taxon>Actinomycetota</taxon>
        <taxon>Actinomycetes</taxon>
        <taxon>Micrococcales</taxon>
        <taxon>Micrococcaceae</taxon>
        <taxon>Arthrobacter</taxon>
    </lineage>
</organism>
<dbReference type="InterPro" id="IPR050707">
    <property type="entry name" value="HTH_MetabolicPath_Reg"/>
</dbReference>
<reference evidence="5" key="1">
    <citation type="submission" date="2022-01" db="EMBL/GenBank/DDBJ databases">
        <authorList>
            <person name="Jo J.-H."/>
            <person name="Im W.-T."/>
        </authorList>
    </citation>
    <scope>NUCLEOTIDE SEQUENCE</scope>
    <source>
        <strain evidence="5">I2-34</strain>
    </source>
</reference>
<dbReference type="InterPro" id="IPR029016">
    <property type="entry name" value="GAF-like_dom_sf"/>
</dbReference>
<dbReference type="InterPro" id="IPR011991">
    <property type="entry name" value="ArsR-like_HTH"/>
</dbReference>
<dbReference type="InterPro" id="IPR014757">
    <property type="entry name" value="Tscrpt_reg_IclR_C"/>
</dbReference>
<keyword evidence="3" id="KW-0804">Transcription</keyword>
<keyword evidence="1" id="KW-0805">Transcription regulation</keyword>
<dbReference type="InterPro" id="IPR005471">
    <property type="entry name" value="Tscrpt_reg_IclR_N"/>
</dbReference>
<evidence type="ECO:0000256" key="2">
    <source>
        <dbReference type="ARBA" id="ARBA00023125"/>
    </source>
</evidence>
<dbReference type="CDD" id="cd00090">
    <property type="entry name" value="HTH_ARSR"/>
    <property type="match status" value="1"/>
</dbReference>
<dbReference type="RefSeq" id="WP_237827027.1">
    <property type="nucleotide sequence ID" value="NZ_JAKLTQ010000030.1"/>
</dbReference>
<protein>
    <submittedName>
        <fullName evidence="5">Helix-turn-helix domain-containing protein</fullName>
    </submittedName>
</protein>
<evidence type="ECO:0000259" key="4">
    <source>
        <dbReference type="PROSITE" id="PS51078"/>
    </source>
</evidence>
<evidence type="ECO:0000313" key="6">
    <source>
        <dbReference type="Proteomes" id="UP001165368"/>
    </source>
</evidence>
<dbReference type="InterPro" id="IPR036388">
    <property type="entry name" value="WH-like_DNA-bd_sf"/>
</dbReference>
<evidence type="ECO:0000256" key="3">
    <source>
        <dbReference type="ARBA" id="ARBA00023163"/>
    </source>
</evidence>
<accession>A0ABS9LDG0</accession>
<dbReference type="PANTHER" id="PTHR30136:SF35">
    <property type="entry name" value="HTH-TYPE TRANSCRIPTIONAL REGULATOR RV1719"/>
    <property type="match status" value="1"/>
</dbReference>
<dbReference type="PROSITE" id="PS51078">
    <property type="entry name" value="ICLR_ED"/>
    <property type="match status" value="1"/>
</dbReference>
<comment type="caution">
    <text evidence="5">The sequence shown here is derived from an EMBL/GenBank/DDBJ whole genome shotgun (WGS) entry which is preliminary data.</text>
</comment>